<comment type="similarity">
    <text evidence="4 10">Belongs to the galactose-1-phosphate uridylyltransferase type 2 family.</text>
</comment>
<dbReference type="RefSeq" id="WP_089282059.1">
    <property type="nucleotide sequence ID" value="NZ_FZOJ01000004.1"/>
</dbReference>
<evidence type="ECO:0000313" key="14">
    <source>
        <dbReference type="Proteomes" id="UP000198304"/>
    </source>
</evidence>
<dbReference type="HAMAP" id="MF_00571">
    <property type="entry name" value="GalP_UDP_trans"/>
    <property type="match status" value="1"/>
</dbReference>
<gene>
    <name evidence="10" type="primary">galT</name>
    <name evidence="13" type="ORF">SAMN05446037_1004243</name>
</gene>
<accession>A0A239C121</accession>
<evidence type="ECO:0000256" key="3">
    <source>
        <dbReference type="ARBA" id="ARBA00004947"/>
    </source>
</evidence>
<evidence type="ECO:0000256" key="2">
    <source>
        <dbReference type="ARBA" id="ARBA00004496"/>
    </source>
</evidence>
<evidence type="ECO:0000259" key="12">
    <source>
        <dbReference type="Pfam" id="PF02744"/>
    </source>
</evidence>
<evidence type="ECO:0000256" key="8">
    <source>
        <dbReference type="ARBA" id="ARBA00023144"/>
    </source>
</evidence>
<proteinExistence type="inferred from homology"/>
<evidence type="ECO:0000256" key="4">
    <source>
        <dbReference type="ARBA" id="ARBA00008706"/>
    </source>
</evidence>
<evidence type="ECO:0000256" key="1">
    <source>
        <dbReference type="ARBA" id="ARBA00001107"/>
    </source>
</evidence>
<name>A0A239C121_9FIRM</name>
<dbReference type="AlphaFoldDB" id="A0A239C121"/>
<keyword evidence="6 10" id="KW-0808">Transferase</keyword>
<evidence type="ECO:0000256" key="6">
    <source>
        <dbReference type="ARBA" id="ARBA00022679"/>
    </source>
</evidence>
<dbReference type="NCBIfam" id="NF003629">
    <property type="entry name" value="PRK05270.1-2"/>
    <property type="match status" value="1"/>
</dbReference>
<comment type="subcellular location">
    <subcellularLocation>
        <location evidence="2 10">Cytoplasm</location>
    </subcellularLocation>
</comment>
<dbReference type="GO" id="GO:0008108">
    <property type="term" value="F:UDP-glucose:hexose-1-phosphate uridylyltransferase activity"/>
    <property type="evidence" value="ECO:0007669"/>
    <property type="project" value="UniProtKB-UniRule"/>
</dbReference>
<dbReference type="GO" id="GO:0005737">
    <property type="term" value="C:cytoplasm"/>
    <property type="evidence" value="ECO:0007669"/>
    <property type="project" value="UniProtKB-SubCell"/>
</dbReference>
<dbReference type="PANTHER" id="PTHR39191">
    <property type="entry name" value="GALACTOSE-1-PHOSPHATE URIDYLYLTRANSFERASE"/>
    <property type="match status" value="1"/>
</dbReference>
<dbReference type="EMBL" id="FZOJ01000004">
    <property type="protein sequence ID" value="SNS13629.1"/>
    <property type="molecule type" value="Genomic_DNA"/>
</dbReference>
<keyword evidence="8 10" id="KW-0299">Galactose metabolism</keyword>
<evidence type="ECO:0000259" key="11">
    <source>
        <dbReference type="Pfam" id="PF01087"/>
    </source>
</evidence>
<evidence type="ECO:0000256" key="7">
    <source>
        <dbReference type="ARBA" id="ARBA00022695"/>
    </source>
</evidence>
<keyword evidence="14" id="KW-1185">Reference proteome</keyword>
<evidence type="ECO:0000313" key="13">
    <source>
        <dbReference type="EMBL" id="SNS13629.1"/>
    </source>
</evidence>
<protein>
    <recommendedName>
        <fullName evidence="10">Galactose-1-phosphate uridylyltransferase</fullName>
        <shortName evidence="10">Gal-1-P uridylyltransferase</shortName>
        <ecNumber evidence="10">2.7.7.12</ecNumber>
    </recommendedName>
    <alternativeName>
        <fullName evidence="10">UDP-glucose--hexose-1-phosphate uridylyltransferase</fullName>
    </alternativeName>
</protein>
<dbReference type="InterPro" id="IPR005850">
    <property type="entry name" value="GalP_Utransf_C"/>
</dbReference>
<dbReference type="NCBIfam" id="TIGR01239">
    <property type="entry name" value="galT_2"/>
    <property type="match status" value="1"/>
</dbReference>
<organism evidence="13 14">
    <name type="scientific">Anaerovirgula multivorans</name>
    <dbReference type="NCBI Taxonomy" id="312168"/>
    <lineage>
        <taxon>Bacteria</taxon>
        <taxon>Bacillati</taxon>
        <taxon>Bacillota</taxon>
        <taxon>Clostridia</taxon>
        <taxon>Peptostreptococcales</taxon>
        <taxon>Natronincolaceae</taxon>
        <taxon>Anaerovirgula</taxon>
    </lineage>
</organism>
<dbReference type="InterPro" id="IPR005849">
    <property type="entry name" value="GalP_Utransf_N"/>
</dbReference>
<evidence type="ECO:0000256" key="5">
    <source>
        <dbReference type="ARBA" id="ARBA00022490"/>
    </source>
</evidence>
<evidence type="ECO:0000256" key="9">
    <source>
        <dbReference type="ARBA" id="ARBA00023277"/>
    </source>
</evidence>
<reference evidence="13 14" key="1">
    <citation type="submission" date="2017-06" db="EMBL/GenBank/DDBJ databases">
        <authorList>
            <person name="Kim H.J."/>
            <person name="Triplett B.A."/>
        </authorList>
    </citation>
    <scope>NUCLEOTIDE SEQUENCE [LARGE SCALE GENOMIC DNA]</scope>
    <source>
        <strain evidence="13 14">SCA</strain>
    </source>
</reference>
<dbReference type="PIRSF" id="PIRSF006005">
    <property type="entry name" value="GalT_BS"/>
    <property type="match status" value="1"/>
</dbReference>
<dbReference type="GO" id="GO:0006012">
    <property type="term" value="P:galactose metabolic process"/>
    <property type="evidence" value="ECO:0007669"/>
    <property type="project" value="UniProtKB-UniRule"/>
</dbReference>
<dbReference type="EC" id="2.7.7.12" evidence="10"/>
<keyword evidence="7 10" id="KW-0548">Nucleotidyltransferase</keyword>
<dbReference type="PANTHER" id="PTHR39191:SF1">
    <property type="entry name" value="DUF4922 DOMAIN-CONTAINING PROTEIN"/>
    <property type="match status" value="1"/>
</dbReference>
<comment type="pathway">
    <text evidence="3 10">Carbohydrate metabolism; galactose metabolism.</text>
</comment>
<dbReference type="InterPro" id="IPR000766">
    <property type="entry name" value="GalP_uridyl_Trfase_II"/>
</dbReference>
<dbReference type="Pfam" id="PF02744">
    <property type="entry name" value="GalP_UDP_tr_C"/>
    <property type="match status" value="1"/>
</dbReference>
<dbReference type="Pfam" id="PF01087">
    <property type="entry name" value="GalP_UDP_transf"/>
    <property type="match status" value="1"/>
</dbReference>
<dbReference type="OrthoDB" id="2293at2"/>
<feature type="domain" description="Galactose-1-phosphate uridyl transferase N-terminal" evidence="11">
    <location>
        <begin position="20"/>
        <end position="232"/>
    </location>
</feature>
<feature type="domain" description="Galactose-1-phosphate uridyl transferase C-terminal" evidence="12">
    <location>
        <begin position="247"/>
        <end position="420"/>
    </location>
</feature>
<evidence type="ECO:0000256" key="10">
    <source>
        <dbReference type="HAMAP-Rule" id="MF_00571"/>
    </source>
</evidence>
<dbReference type="UniPathway" id="UPA00214"/>
<comment type="catalytic activity">
    <reaction evidence="1 10">
        <text>alpha-D-galactose 1-phosphate + UDP-alpha-D-glucose = alpha-D-glucose 1-phosphate + UDP-alpha-D-galactose</text>
        <dbReference type="Rhea" id="RHEA:13989"/>
        <dbReference type="ChEBI" id="CHEBI:58336"/>
        <dbReference type="ChEBI" id="CHEBI:58601"/>
        <dbReference type="ChEBI" id="CHEBI:58885"/>
        <dbReference type="ChEBI" id="CHEBI:66914"/>
        <dbReference type="EC" id="2.7.7.12"/>
    </reaction>
</comment>
<sequence length="498" mass="58453">MKIYKEIKRLIYFGINKKLINEQDEIYVRNRILETLSLGEYEDVEVNKEDLDHPQEILDNILEFAFEKGLLIDNTVTYRDLMDTKIMDCLVPLPSEVTKKFYEDYEQSPEIATQNYYKIAKDSNYVRTERTNKNLCWKSNTDFGELEITINLSKPEKDPKAIAAAKRVKSSTYPRCLLCKENEGYAGSIHHPARQNHRIIPLELCGEKWFFQFSPYIYYNEHSIIFKDTHEPMRITQITFQRLLEFVDQFPHYFIGSNADLPIVGGSILSHDHFQSGKHIFPMEVAPILQEFNIQGFEDVEMGIVKWPLSVIRIRSEKRERLVKVGGIILDRWRAYSDKSVDILCKTQDESHNTITPIARYKDNKFELDLVLRNNRTSDEHPLGIFHPHKDLHHIKKENIGLIEVMGLAVLPARLIEEMALLKECFLGKKDIQECEALEQHNIWFNYLKEKYQHVNIDFDEVLKLEVGKIFKRILMDAGVFKQDVKGLEAFHRFIHSL</sequence>
<dbReference type="Proteomes" id="UP000198304">
    <property type="component" value="Unassembled WGS sequence"/>
</dbReference>
<keyword evidence="5 10" id="KW-0963">Cytoplasm</keyword>
<keyword evidence="9 10" id="KW-0119">Carbohydrate metabolism</keyword>